<dbReference type="SUPFAM" id="SSF49503">
    <property type="entry name" value="Cupredoxins"/>
    <property type="match status" value="1"/>
</dbReference>
<reference evidence="3" key="1">
    <citation type="submission" date="2022-01" db="EMBL/GenBank/DDBJ databases">
        <title>Jiella avicenniae sp. nov., a novel endophytic bacterium isolated from bark of Avicennia marina.</title>
        <authorList>
            <person name="Tuo L."/>
        </authorList>
    </citation>
    <scope>NUCLEOTIDE SEQUENCE</scope>
    <source>
        <strain evidence="3">CBK1P-4</strain>
    </source>
</reference>
<name>A0A9X1P0Y5_9HYPH</name>
<dbReference type="InterPro" id="IPR002355">
    <property type="entry name" value="Cu_oxidase_Cu_BS"/>
</dbReference>
<keyword evidence="1" id="KW-0479">Metal-binding</keyword>
<evidence type="ECO:0000313" key="4">
    <source>
        <dbReference type="Proteomes" id="UP001139035"/>
    </source>
</evidence>
<sequence length="89" mass="10147">MNPRDRSTWVDVSGPGDPDETQYANLKGVWKDTIFTLPGHLVRFRTRYERYIGDFVLHCHILDHEDQGMMQNVRIGITDGDGGIAIGHH</sequence>
<dbReference type="GO" id="GO:0005507">
    <property type="term" value="F:copper ion binding"/>
    <property type="evidence" value="ECO:0007669"/>
    <property type="project" value="InterPro"/>
</dbReference>
<dbReference type="PROSITE" id="PS00079">
    <property type="entry name" value="MULTICOPPER_OXIDASE1"/>
    <property type="match status" value="1"/>
</dbReference>
<dbReference type="InterPro" id="IPR033138">
    <property type="entry name" value="Cu_oxidase_CS"/>
</dbReference>
<accession>A0A9X1P0Y5</accession>
<feature type="domain" description="Plastocyanin-like" evidence="2">
    <location>
        <begin position="14"/>
        <end position="75"/>
    </location>
</feature>
<dbReference type="Pfam" id="PF07731">
    <property type="entry name" value="Cu-oxidase_2"/>
    <property type="match status" value="1"/>
</dbReference>
<proteinExistence type="predicted"/>
<keyword evidence="4" id="KW-1185">Reference proteome</keyword>
<protein>
    <submittedName>
        <fullName evidence="3">Multicopper oxidase domain-containing protein</fullName>
    </submittedName>
</protein>
<dbReference type="GO" id="GO:0016491">
    <property type="term" value="F:oxidoreductase activity"/>
    <property type="evidence" value="ECO:0007669"/>
    <property type="project" value="InterPro"/>
</dbReference>
<evidence type="ECO:0000313" key="3">
    <source>
        <dbReference type="EMBL" id="MCE7028111.1"/>
    </source>
</evidence>
<evidence type="ECO:0000259" key="2">
    <source>
        <dbReference type="Pfam" id="PF07731"/>
    </source>
</evidence>
<organism evidence="3 4">
    <name type="scientific">Jiella avicenniae</name>
    <dbReference type="NCBI Taxonomy" id="2907202"/>
    <lineage>
        <taxon>Bacteria</taxon>
        <taxon>Pseudomonadati</taxon>
        <taxon>Pseudomonadota</taxon>
        <taxon>Alphaproteobacteria</taxon>
        <taxon>Hyphomicrobiales</taxon>
        <taxon>Aurantimonadaceae</taxon>
        <taxon>Jiella</taxon>
    </lineage>
</organism>
<dbReference type="InterPro" id="IPR008972">
    <property type="entry name" value="Cupredoxin"/>
</dbReference>
<dbReference type="Gene3D" id="2.60.40.420">
    <property type="entry name" value="Cupredoxins - blue copper proteins"/>
    <property type="match status" value="1"/>
</dbReference>
<dbReference type="RefSeq" id="WP_233719281.1">
    <property type="nucleotide sequence ID" value="NZ_JAJUWU010000007.1"/>
</dbReference>
<dbReference type="PROSITE" id="PS00080">
    <property type="entry name" value="MULTICOPPER_OXIDASE2"/>
    <property type="match status" value="1"/>
</dbReference>
<comment type="caution">
    <text evidence="3">The sequence shown here is derived from an EMBL/GenBank/DDBJ whole genome shotgun (WGS) entry which is preliminary data.</text>
</comment>
<dbReference type="Proteomes" id="UP001139035">
    <property type="component" value="Unassembled WGS sequence"/>
</dbReference>
<dbReference type="EMBL" id="JAJUWU010000007">
    <property type="protein sequence ID" value="MCE7028111.1"/>
    <property type="molecule type" value="Genomic_DNA"/>
</dbReference>
<dbReference type="AlphaFoldDB" id="A0A9X1P0Y5"/>
<dbReference type="InterPro" id="IPR011706">
    <property type="entry name" value="Cu-oxidase_C"/>
</dbReference>
<gene>
    <name evidence="3" type="ORF">LZD57_08935</name>
</gene>
<evidence type="ECO:0000256" key="1">
    <source>
        <dbReference type="ARBA" id="ARBA00022723"/>
    </source>
</evidence>